<feature type="region of interest" description="Disordered" evidence="2">
    <location>
        <begin position="1"/>
        <end position="39"/>
    </location>
</feature>
<dbReference type="GO" id="GO:0005634">
    <property type="term" value="C:nucleus"/>
    <property type="evidence" value="ECO:0007669"/>
    <property type="project" value="TreeGrafter"/>
</dbReference>
<dbReference type="Pfam" id="PF06747">
    <property type="entry name" value="CHCH"/>
    <property type="match status" value="1"/>
</dbReference>
<dbReference type="KEGG" id="lak:106158448"/>
<feature type="compositionally biased region" description="Pro residues" evidence="2">
    <location>
        <begin position="23"/>
        <end position="35"/>
    </location>
</feature>
<dbReference type="Proteomes" id="UP000085678">
    <property type="component" value="Unplaced"/>
</dbReference>
<gene>
    <name evidence="5" type="primary">LOC106158448</name>
</gene>
<dbReference type="GeneID" id="106158448"/>
<feature type="compositionally biased region" description="Low complexity" evidence="2">
    <location>
        <begin position="10"/>
        <end position="22"/>
    </location>
</feature>
<dbReference type="PANTHER" id="PTHR13523">
    <property type="entry name" value="COILED-COIL-HELIX-COILED-COIL-HELIX DOMAIN CONTAINING 2/NUR77"/>
    <property type="match status" value="1"/>
</dbReference>
<reference evidence="5" key="1">
    <citation type="submission" date="2025-08" db="UniProtKB">
        <authorList>
            <consortium name="RefSeq"/>
        </authorList>
    </citation>
    <scope>IDENTIFICATION</scope>
    <source>
        <tissue evidence="5">Gonads</tissue>
    </source>
</reference>
<proteinExistence type="predicted"/>
<dbReference type="OrthoDB" id="1106148at2759"/>
<dbReference type="RefSeq" id="XP_013389894.1">
    <property type="nucleotide sequence ID" value="XM_013534440.1"/>
</dbReference>
<evidence type="ECO:0000259" key="3">
    <source>
        <dbReference type="Pfam" id="PF06747"/>
    </source>
</evidence>
<dbReference type="PROSITE" id="PS51808">
    <property type="entry name" value="CHCH"/>
    <property type="match status" value="1"/>
</dbReference>
<dbReference type="OMA" id="PSQYGPC"/>
<evidence type="ECO:0000313" key="4">
    <source>
        <dbReference type="Proteomes" id="UP000085678"/>
    </source>
</evidence>
<dbReference type="GO" id="GO:0007005">
    <property type="term" value="P:mitochondrion organization"/>
    <property type="evidence" value="ECO:0007669"/>
    <property type="project" value="InterPro"/>
</dbReference>
<protein>
    <submittedName>
        <fullName evidence="5">Coiled-coil-helix-coiled-coil-helix domain-containing protein 10, mitochondrial-like</fullName>
    </submittedName>
</protein>
<feature type="region of interest" description="Disordered" evidence="2">
    <location>
        <begin position="62"/>
        <end position="89"/>
    </location>
</feature>
<keyword evidence="1" id="KW-1015">Disulfide bond</keyword>
<dbReference type="InterPro" id="IPR055304">
    <property type="entry name" value="CHCHD2/10-like"/>
</dbReference>
<dbReference type="FunCoup" id="A0A1S3HXU6">
    <property type="interactions" value="790"/>
</dbReference>
<dbReference type="STRING" id="7574.A0A1S3HXU6"/>
<organism evidence="4 5">
    <name type="scientific">Lingula anatina</name>
    <name type="common">Brachiopod</name>
    <name type="synonym">Lingula unguis</name>
    <dbReference type="NCBI Taxonomy" id="7574"/>
    <lineage>
        <taxon>Eukaryota</taxon>
        <taxon>Metazoa</taxon>
        <taxon>Spiralia</taxon>
        <taxon>Lophotrochozoa</taxon>
        <taxon>Brachiopoda</taxon>
        <taxon>Linguliformea</taxon>
        <taxon>Lingulata</taxon>
        <taxon>Lingulida</taxon>
        <taxon>Linguloidea</taxon>
        <taxon>Lingulidae</taxon>
        <taxon>Lingula</taxon>
    </lineage>
</organism>
<feature type="compositionally biased region" description="Low complexity" evidence="2">
    <location>
        <begin position="74"/>
        <end position="89"/>
    </location>
</feature>
<dbReference type="InterPro" id="IPR010625">
    <property type="entry name" value="CHCH"/>
</dbReference>
<dbReference type="InParanoid" id="A0A1S3HXU6"/>
<name>A0A1S3HXU6_LINAN</name>
<keyword evidence="4" id="KW-1185">Reference proteome</keyword>
<dbReference type="PANTHER" id="PTHR13523:SF2">
    <property type="entry name" value="COILED-COIL-HELIX-COILED-COIL-HELIX DOMAIN CONTAINING 2, ISOFORM A-RELATED"/>
    <property type="match status" value="1"/>
</dbReference>
<accession>A0A1S3HXU6</accession>
<dbReference type="AlphaFoldDB" id="A0A1S3HXU6"/>
<sequence length="133" mass="13668">MPRRGGGGMKAPARPAPVRSVPAPRPAAPPAPQQPKQPGLFAQMATTAAGVAVGSAVGHTIGAAMTGGMGGGAAEQQQPAAPQQYGQPEQQQNACGYELQRFLDCSNQYSDVSLCSGFLEALKSCRTQYGLQQ</sequence>
<evidence type="ECO:0000313" key="5">
    <source>
        <dbReference type="RefSeq" id="XP_013389894.1"/>
    </source>
</evidence>
<dbReference type="GO" id="GO:0005739">
    <property type="term" value="C:mitochondrion"/>
    <property type="evidence" value="ECO:0007669"/>
    <property type="project" value="TreeGrafter"/>
</dbReference>
<feature type="domain" description="CHCH" evidence="3">
    <location>
        <begin position="95"/>
        <end position="127"/>
    </location>
</feature>
<evidence type="ECO:0000256" key="2">
    <source>
        <dbReference type="SAM" id="MobiDB-lite"/>
    </source>
</evidence>
<evidence type="ECO:0000256" key="1">
    <source>
        <dbReference type="ARBA" id="ARBA00023157"/>
    </source>
</evidence>